<feature type="region of interest" description="Disordered" evidence="1">
    <location>
        <begin position="19"/>
        <end position="77"/>
    </location>
</feature>
<dbReference type="VEuPathDB" id="FungiDB:MCYG_06562"/>
<protein>
    <submittedName>
        <fullName evidence="2">Uncharacterized protein</fullName>
    </submittedName>
</protein>
<dbReference type="RefSeq" id="XP_002844598.1">
    <property type="nucleotide sequence ID" value="XM_002844552.1"/>
</dbReference>
<keyword evidence="3" id="KW-1185">Reference proteome</keyword>
<dbReference type="EMBL" id="DS995706">
    <property type="protein sequence ID" value="EEQ33743.1"/>
    <property type="molecule type" value="Genomic_DNA"/>
</dbReference>
<gene>
    <name evidence="2" type="ORF">MCYG_06562</name>
</gene>
<dbReference type="GeneID" id="9222373"/>
<reference evidence="3" key="1">
    <citation type="journal article" date="2012" name="MBio">
        <title>Comparative genome analysis of Trichophyton rubrum and related dermatophytes reveals candidate genes involved in infection.</title>
        <authorList>
            <person name="Martinez D.A."/>
            <person name="Oliver B.G."/>
            <person name="Graeser Y."/>
            <person name="Goldberg J.M."/>
            <person name="Li W."/>
            <person name="Martinez-Rossi N.M."/>
            <person name="Monod M."/>
            <person name="Shelest E."/>
            <person name="Barton R.C."/>
            <person name="Birch E."/>
            <person name="Brakhage A.A."/>
            <person name="Chen Z."/>
            <person name="Gurr S.J."/>
            <person name="Heiman D."/>
            <person name="Heitman J."/>
            <person name="Kosti I."/>
            <person name="Rossi A."/>
            <person name="Saif S."/>
            <person name="Samalova M."/>
            <person name="Saunders C.W."/>
            <person name="Shea T."/>
            <person name="Summerbell R.C."/>
            <person name="Xu J."/>
            <person name="Young S."/>
            <person name="Zeng Q."/>
            <person name="Birren B.W."/>
            <person name="Cuomo C.A."/>
            <person name="White T.C."/>
        </authorList>
    </citation>
    <scope>NUCLEOTIDE SEQUENCE [LARGE SCALE GENOMIC DNA]</scope>
    <source>
        <strain evidence="3">ATCC MYA-4605 / CBS 113480</strain>
    </source>
</reference>
<proteinExistence type="predicted"/>
<dbReference type="Proteomes" id="UP000002035">
    <property type="component" value="Unassembled WGS sequence"/>
</dbReference>
<feature type="compositionally biased region" description="Polar residues" evidence="1">
    <location>
        <begin position="22"/>
        <end position="32"/>
    </location>
</feature>
<dbReference type="AlphaFoldDB" id="C5FV09"/>
<name>C5FV09_ARTOC</name>
<dbReference type="HOGENOM" id="CLU_2319875_0_0_1"/>
<accession>C5FV09</accession>
<evidence type="ECO:0000313" key="3">
    <source>
        <dbReference type="Proteomes" id="UP000002035"/>
    </source>
</evidence>
<organism evidence="2 3">
    <name type="scientific">Arthroderma otae (strain ATCC MYA-4605 / CBS 113480)</name>
    <name type="common">Microsporum canis</name>
    <dbReference type="NCBI Taxonomy" id="554155"/>
    <lineage>
        <taxon>Eukaryota</taxon>
        <taxon>Fungi</taxon>
        <taxon>Dikarya</taxon>
        <taxon>Ascomycota</taxon>
        <taxon>Pezizomycotina</taxon>
        <taxon>Eurotiomycetes</taxon>
        <taxon>Eurotiomycetidae</taxon>
        <taxon>Onygenales</taxon>
        <taxon>Arthrodermataceae</taxon>
        <taxon>Microsporum</taxon>
    </lineage>
</organism>
<evidence type="ECO:0000313" key="2">
    <source>
        <dbReference type="EMBL" id="EEQ33743.1"/>
    </source>
</evidence>
<sequence length="99" mass="11207">MSNVSFYLAADMPTAGHVVVQTPKNTTQTPLNGSAADRCSSEQQMQHPRDKREQSTAFQRHSVEPLGSRQVSNLQPNSQGLQFRTEYSVWKQKIFARAW</sequence>
<evidence type="ECO:0000256" key="1">
    <source>
        <dbReference type="SAM" id="MobiDB-lite"/>
    </source>
</evidence>